<dbReference type="AlphaFoldDB" id="A0A562IJ14"/>
<protein>
    <submittedName>
        <fullName evidence="2">Uncharacterized protein</fullName>
    </submittedName>
</protein>
<evidence type="ECO:0000256" key="1">
    <source>
        <dbReference type="SAM" id="MobiDB-lite"/>
    </source>
</evidence>
<comment type="caution">
    <text evidence="2">The sequence shown here is derived from an EMBL/GenBank/DDBJ whole genome shotgun (WGS) entry which is preliminary data.</text>
</comment>
<evidence type="ECO:0000313" key="3">
    <source>
        <dbReference type="Proteomes" id="UP000319825"/>
    </source>
</evidence>
<feature type="region of interest" description="Disordered" evidence="1">
    <location>
        <begin position="125"/>
        <end position="157"/>
    </location>
</feature>
<accession>A0A562IJ14</accession>
<dbReference type="Proteomes" id="UP000319825">
    <property type="component" value="Unassembled WGS sequence"/>
</dbReference>
<sequence length="272" mass="29357">MTGRIYNDRPEGVRFRAEWIADPGRGKIENEIWDWGVRSEDDPDEFVDFLDDDEQRHRHRRGAQGGVRQGVWLLGGRSSVGGVRCGATSPAPLISRSSACWPGRTSPAVAPARPHRNRRVCEIGGAGRFPRSTTSGTTPGTGTDTSGTTSRTPSQPCQGHLHDIWPGQPRAYPSARCAVPAPPGPSAPSVRVPTGRGLRADVAAAVPRPPWPGRRAGCQSPGIVEGVVMRPGPPGRGAPIVGSRWANRQSQTECRHGRRDHMPYSSAARIRR</sequence>
<keyword evidence="3" id="KW-1185">Reference proteome</keyword>
<proteinExistence type="predicted"/>
<name>A0A562IJ14_MICOL</name>
<gene>
    <name evidence="2" type="ORF">JD77_05945</name>
</gene>
<organism evidence="2 3">
    <name type="scientific">Micromonospora olivasterospora</name>
    <dbReference type="NCBI Taxonomy" id="1880"/>
    <lineage>
        <taxon>Bacteria</taxon>
        <taxon>Bacillati</taxon>
        <taxon>Actinomycetota</taxon>
        <taxon>Actinomycetes</taxon>
        <taxon>Micromonosporales</taxon>
        <taxon>Micromonosporaceae</taxon>
        <taxon>Micromonospora</taxon>
    </lineage>
</organism>
<reference evidence="2 3" key="1">
    <citation type="submission" date="2019-07" db="EMBL/GenBank/DDBJ databases">
        <title>R&amp;d 2014.</title>
        <authorList>
            <person name="Klenk H.-P."/>
        </authorList>
    </citation>
    <scope>NUCLEOTIDE SEQUENCE [LARGE SCALE GENOMIC DNA]</scope>
    <source>
        <strain evidence="2 3">DSM 43868</strain>
    </source>
</reference>
<evidence type="ECO:0000313" key="2">
    <source>
        <dbReference type="EMBL" id="TWH70920.1"/>
    </source>
</evidence>
<feature type="region of interest" description="Disordered" evidence="1">
    <location>
        <begin position="230"/>
        <end position="272"/>
    </location>
</feature>
<feature type="compositionally biased region" description="Low complexity" evidence="1">
    <location>
        <begin position="128"/>
        <end position="154"/>
    </location>
</feature>
<dbReference type="EMBL" id="VLKE01000001">
    <property type="protein sequence ID" value="TWH70920.1"/>
    <property type="molecule type" value="Genomic_DNA"/>
</dbReference>